<dbReference type="Gene3D" id="3.40.50.720">
    <property type="entry name" value="NAD(P)-binding Rossmann-like Domain"/>
    <property type="match status" value="1"/>
</dbReference>
<dbReference type="InterPro" id="IPR013968">
    <property type="entry name" value="PKS_KR"/>
</dbReference>
<dbReference type="InterPro" id="IPR057326">
    <property type="entry name" value="KR_dom"/>
</dbReference>
<organism evidence="4 5">
    <name type="scientific">Azospirillum argentinense</name>
    <dbReference type="NCBI Taxonomy" id="2970906"/>
    <lineage>
        <taxon>Bacteria</taxon>
        <taxon>Pseudomonadati</taxon>
        <taxon>Pseudomonadota</taxon>
        <taxon>Alphaproteobacteria</taxon>
        <taxon>Rhodospirillales</taxon>
        <taxon>Azospirillaceae</taxon>
        <taxon>Azospirillum</taxon>
    </lineage>
</organism>
<reference evidence="4 5" key="1">
    <citation type="submission" date="2018-09" db="EMBL/GenBank/DDBJ databases">
        <title>Whole genome based analysis of evolution and adaptive divergence in Indian and Brazilian strains of Azospirillum brasilense.</title>
        <authorList>
            <person name="Singh C."/>
            <person name="Tripathi A.K."/>
        </authorList>
    </citation>
    <scope>NUCLEOTIDE SEQUENCE [LARGE SCALE GENOMIC DNA]</scope>
    <source>
        <strain evidence="4 5">MTCC4035</strain>
        <plasmid evidence="4 5">p4</plasmid>
    </source>
</reference>
<protein>
    <submittedName>
        <fullName evidence="4">SDR family NAD(P)-dependent oxidoreductase</fullName>
    </submittedName>
</protein>
<evidence type="ECO:0000313" key="5">
    <source>
        <dbReference type="Proteomes" id="UP000298595"/>
    </source>
</evidence>
<gene>
    <name evidence="4" type="ORF">D3093_32325</name>
</gene>
<dbReference type="Pfam" id="PF08659">
    <property type="entry name" value="KR"/>
    <property type="match status" value="1"/>
</dbReference>
<keyword evidence="4" id="KW-0614">Plasmid</keyword>
<name>A0A4D8PN17_9PROT</name>
<dbReference type="RefSeq" id="WP_137118660.1">
    <property type="nucleotide sequence ID" value="NZ_CP032325.1"/>
</dbReference>
<dbReference type="AlphaFoldDB" id="A0A4D8PN17"/>
<dbReference type="KEGG" id="aare:D3093_32325"/>
<dbReference type="EMBL" id="CP032325">
    <property type="protein sequence ID" value="QCN99923.1"/>
    <property type="molecule type" value="Genomic_DNA"/>
</dbReference>
<keyword evidence="2" id="KW-0597">Phosphoprotein</keyword>
<dbReference type="GO" id="GO:0004312">
    <property type="term" value="F:fatty acid synthase activity"/>
    <property type="evidence" value="ECO:0007669"/>
    <property type="project" value="TreeGrafter"/>
</dbReference>
<sequence length="577" mass="61652">MVILATGGARGVTAAILEDLAGRCRVKVVALGRTALERTPPELLEMDADSLAAHEAAFYRNALARKDGSTIKDLKRQFQGHVAANEIVQNVKRFRSLGGQLDYLAADLADGTEVDRAVGAVLERHGRIDLVVHGAGTQISRAMTGKTVAEFDSVVATKLAGLRHLYQALARRGLAATVGVHILTSAFSFWGNDGQPDYGAANEALNRLAEAMAAAGRPWSSLAWLGWAGVGMTRGSEYAALAEQRNLYPLPRQEGQELFAALMGGTPAHAANILATPREIAYYRVPVLEESRAPRARIAPIELSLERAGYLKQHLVAGFPTMPGAVELMHATHTASALLGDSPGMEVRDAQFLSFLKSHPGRDGRARVIAKAEAGGQGVRVAIESDFVHPSGRVLRTDMRNFEARMLPLVRPDALPDEADELSRSRPGFFVLDPYVHGPGHVALSGVFDCLRNIAIHELGQTATFELSPELRSSPQAALLGPAILLDALWRLAVIRPQGSRIPLYVPVRSHRVALWTGHGAGGTETLHRLAGARLIATRPEPVAGSPASVLIRHAVAVDAQGSVLVANIDILATTNS</sequence>
<dbReference type="SUPFAM" id="SSF51735">
    <property type="entry name" value="NAD(P)-binding Rossmann-fold domains"/>
    <property type="match status" value="1"/>
</dbReference>
<accession>A0A4D8PN17</accession>
<proteinExistence type="predicted"/>
<geneLocation type="plasmid" evidence="4 5">
    <name>p4</name>
</geneLocation>
<dbReference type="GO" id="GO:0006633">
    <property type="term" value="P:fatty acid biosynthetic process"/>
    <property type="evidence" value="ECO:0007669"/>
    <property type="project" value="TreeGrafter"/>
</dbReference>
<dbReference type="Proteomes" id="UP000298595">
    <property type="component" value="Plasmid p4"/>
</dbReference>
<dbReference type="InterPro" id="IPR042104">
    <property type="entry name" value="PKS_dehydratase_sf"/>
</dbReference>
<evidence type="ECO:0000313" key="4">
    <source>
        <dbReference type="EMBL" id="QCN99923.1"/>
    </source>
</evidence>
<dbReference type="InterPro" id="IPR036291">
    <property type="entry name" value="NAD(P)-bd_dom_sf"/>
</dbReference>
<dbReference type="Gene3D" id="3.10.129.110">
    <property type="entry name" value="Polyketide synthase dehydratase"/>
    <property type="match status" value="1"/>
</dbReference>
<dbReference type="SMART" id="SM00822">
    <property type="entry name" value="PKS_KR"/>
    <property type="match status" value="1"/>
</dbReference>
<dbReference type="PANTHER" id="PTHR43775">
    <property type="entry name" value="FATTY ACID SYNTHASE"/>
    <property type="match status" value="1"/>
</dbReference>
<evidence type="ECO:0000256" key="1">
    <source>
        <dbReference type="ARBA" id="ARBA00022450"/>
    </source>
</evidence>
<keyword evidence="1" id="KW-0596">Phosphopantetheine</keyword>
<dbReference type="InterPro" id="IPR050091">
    <property type="entry name" value="PKS_NRPS_Biosynth_Enz"/>
</dbReference>
<evidence type="ECO:0000259" key="3">
    <source>
        <dbReference type="SMART" id="SM00822"/>
    </source>
</evidence>
<dbReference type="PANTHER" id="PTHR43775:SF37">
    <property type="entry name" value="SI:DKEY-61P9.11"/>
    <property type="match status" value="1"/>
</dbReference>
<evidence type="ECO:0000256" key="2">
    <source>
        <dbReference type="ARBA" id="ARBA00022553"/>
    </source>
</evidence>
<feature type="domain" description="Ketoreductase" evidence="3">
    <location>
        <begin position="1"/>
        <end position="230"/>
    </location>
</feature>